<dbReference type="PANTHER" id="PTHR23076">
    <property type="entry name" value="METALLOPROTEASE M41 FTSH"/>
    <property type="match status" value="1"/>
</dbReference>
<evidence type="ECO:0000313" key="5">
    <source>
        <dbReference type="EMBL" id="GAA4981390.1"/>
    </source>
</evidence>
<feature type="compositionally biased region" description="Pro residues" evidence="2">
    <location>
        <begin position="11"/>
        <end position="20"/>
    </location>
</feature>
<evidence type="ECO:0000259" key="4">
    <source>
        <dbReference type="SMART" id="SM00382"/>
    </source>
</evidence>
<protein>
    <submittedName>
        <fullName evidence="5">AAA family ATPase</fullName>
    </submittedName>
</protein>
<dbReference type="PANTHER" id="PTHR23076:SF97">
    <property type="entry name" value="ATP-DEPENDENT ZINC METALLOPROTEASE YME1L1"/>
    <property type="match status" value="1"/>
</dbReference>
<organism evidence="5 6">
    <name type="scientific">Kineococcus glutinatus</name>
    <dbReference type="NCBI Taxonomy" id="1070872"/>
    <lineage>
        <taxon>Bacteria</taxon>
        <taxon>Bacillati</taxon>
        <taxon>Actinomycetota</taxon>
        <taxon>Actinomycetes</taxon>
        <taxon>Kineosporiales</taxon>
        <taxon>Kineosporiaceae</taxon>
        <taxon>Kineococcus</taxon>
    </lineage>
</organism>
<sequence length="670" mass="71218">MPRTPASNNPEPAPGPPPAGLLPAGRRASDVGRAREAARRRRLAVLGAVVLLLAGSVSWRLLTGRSALPALPSVDPLYLMSGAFFLLLIVLMLGQTLLSGRSPHVVYRPEQIDVTMDDVKGLGPIKEDVARSLDLFLAARTFRTTMGGRPRRGLLFEGPPGTGKTHMAKAMASEAGVPFLFVSATSFQSMWYGATARKIRAYFRALRRAARAEGGAIGFIEEIDAIAGTRGGMAAAATELPAVAPVLSCGGLTGLPHAGAAPATGAGLRQARFSSSEGVGGVVNELLVQMQSFDEPTGWEKLHGRLVDAVNALLPASRQLPRPRTEPVEILLIAATNRADSLDPALLRPGRFDRRLSFGMPDKAARRELVDHFLARKAHEAQLDTDERRDALAGITNGYSPVMIENLLDEALVNAVRRRAAGMSWADLEHARLVTEVGLGQPVGYTPHEERLIATHEAGHAVVAWLEAPQRRLEVLTIVKRADALGLLAHGDAEDVYTRSRSELRGMIRIAFGGQVAEELFVGDVSTGPSGDLVHATATAAQMVGAAGMAGTLISFAAVQGPALSEGNLVSRVLGDAEGRRLVEGLLAEQKVAVTELLSRNRHLVEALRDALLQRHELIGSEITDVLEAARDAHAAAGGAGGPVPGALPEPRVIDLRDPSGDPFRVRRDR</sequence>
<feature type="region of interest" description="Disordered" evidence="2">
    <location>
        <begin position="634"/>
        <end position="670"/>
    </location>
</feature>
<gene>
    <name evidence="5" type="ORF">GCM10023225_21680</name>
</gene>
<dbReference type="InterPro" id="IPR037219">
    <property type="entry name" value="Peptidase_M41-like"/>
</dbReference>
<dbReference type="PROSITE" id="PS00674">
    <property type="entry name" value="AAA"/>
    <property type="match status" value="1"/>
</dbReference>
<dbReference type="InterPro" id="IPR003959">
    <property type="entry name" value="ATPase_AAA_core"/>
</dbReference>
<evidence type="ECO:0000256" key="1">
    <source>
        <dbReference type="RuleBase" id="RU003651"/>
    </source>
</evidence>
<dbReference type="InterPro" id="IPR027417">
    <property type="entry name" value="P-loop_NTPase"/>
</dbReference>
<feature type="transmembrane region" description="Helical" evidence="3">
    <location>
        <begin position="77"/>
        <end position="98"/>
    </location>
</feature>
<name>A0ABP9HXH5_9ACTN</name>
<feature type="compositionally biased region" description="Basic and acidic residues" evidence="2">
    <location>
        <begin position="652"/>
        <end position="670"/>
    </location>
</feature>
<feature type="compositionally biased region" description="Polar residues" evidence="2">
    <location>
        <begin position="1"/>
        <end position="10"/>
    </location>
</feature>
<feature type="transmembrane region" description="Helical" evidence="3">
    <location>
        <begin position="43"/>
        <end position="62"/>
    </location>
</feature>
<dbReference type="Proteomes" id="UP001501195">
    <property type="component" value="Unassembled WGS sequence"/>
</dbReference>
<keyword evidence="1" id="KW-0067">ATP-binding</keyword>
<dbReference type="SUPFAM" id="SSF140990">
    <property type="entry name" value="FtsH protease domain-like"/>
    <property type="match status" value="1"/>
</dbReference>
<dbReference type="EMBL" id="BAABIL010000321">
    <property type="protein sequence ID" value="GAA4981390.1"/>
    <property type="molecule type" value="Genomic_DNA"/>
</dbReference>
<evidence type="ECO:0000313" key="6">
    <source>
        <dbReference type="Proteomes" id="UP001501195"/>
    </source>
</evidence>
<dbReference type="Gene3D" id="1.10.8.60">
    <property type="match status" value="1"/>
</dbReference>
<comment type="caution">
    <text evidence="5">The sequence shown here is derived from an EMBL/GenBank/DDBJ whole genome shotgun (WGS) entry which is preliminary data.</text>
</comment>
<dbReference type="Gene3D" id="1.20.58.760">
    <property type="entry name" value="Peptidase M41"/>
    <property type="match status" value="1"/>
</dbReference>
<feature type="domain" description="AAA+ ATPase" evidence="4">
    <location>
        <begin position="150"/>
        <end position="362"/>
    </location>
</feature>
<accession>A0ABP9HXH5</accession>
<dbReference type="Gene3D" id="3.40.50.300">
    <property type="entry name" value="P-loop containing nucleotide triphosphate hydrolases"/>
    <property type="match status" value="1"/>
</dbReference>
<keyword evidence="3" id="KW-0812">Transmembrane</keyword>
<keyword evidence="6" id="KW-1185">Reference proteome</keyword>
<dbReference type="InterPro" id="IPR003960">
    <property type="entry name" value="ATPase_AAA_CS"/>
</dbReference>
<comment type="similarity">
    <text evidence="1">Belongs to the AAA ATPase family.</text>
</comment>
<reference evidence="6" key="1">
    <citation type="journal article" date="2019" name="Int. J. Syst. Evol. Microbiol.">
        <title>The Global Catalogue of Microorganisms (GCM) 10K type strain sequencing project: providing services to taxonomists for standard genome sequencing and annotation.</title>
        <authorList>
            <consortium name="The Broad Institute Genomics Platform"/>
            <consortium name="The Broad Institute Genome Sequencing Center for Infectious Disease"/>
            <person name="Wu L."/>
            <person name="Ma J."/>
        </authorList>
    </citation>
    <scope>NUCLEOTIDE SEQUENCE [LARGE SCALE GENOMIC DNA]</scope>
    <source>
        <strain evidence="6">JCM 18126</strain>
    </source>
</reference>
<dbReference type="SMART" id="SM00382">
    <property type="entry name" value="AAA"/>
    <property type="match status" value="1"/>
</dbReference>
<dbReference type="Pfam" id="PF01434">
    <property type="entry name" value="Peptidase_M41"/>
    <property type="match status" value="1"/>
</dbReference>
<feature type="region of interest" description="Disordered" evidence="2">
    <location>
        <begin position="1"/>
        <end position="27"/>
    </location>
</feature>
<evidence type="ECO:0000256" key="2">
    <source>
        <dbReference type="SAM" id="MobiDB-lite"/>
    </source>
</evidence>
<keyword evidence="3" id="KW-0472">Membrane</keyword>
<dbReference type="InterPro" id="IPR000642">
    <property type="entry name" value="Peptidase_M41"/>
</dbReference>
<evidence type="ECO:0000256" key="3">
    <source>
        <dbReference type="SAM" id="Phobius"/>
    </source>
</evidence>
<keyword evidence="3" id="KW-1133">Transmembrane helix</keyword>
<dbReference type="RefSeq" id="WP_345712558.1">
    <property type="nucleotide sequence ID" value="NZ_BAABIL010000321.1"/>
</dbReference>
<keyword evidence="1" id="KW-0547">Nucleotide-binding</keyword>
<proteinExistence type="inferred from homology"/>
<dbReference type="SUPFAM" id="SSF52540">
    <property type="entry name" value="P-loop containing nucleoside triphosphate hydrolases"/>
    <property type="match status" value="1"/>
</dbReference>
<dbReference type="InterPro" id="IPR003593">
    <property type="entry name" value="AAA+_ATPase"/>
</dbReference>
<dbReference type="Pfam" id="PF00004">
    <property type="entry name" value="AAA"/>
    <property type="match status" value="2"/>
</dbReference>